<keyword evidence="4" id="KW-1133">Transmembrane helix</keyword>
<dbReference type="InterPro" id="IPR036097">
    <property type="entry name" value="HisK_dim/P_sf"/>
</dbReference>
<feature type="domain" description="Histidine kinase" evidence="5">
    <location>
        <begin position="210"/>
        <end position="429"/>
    </location>
</feature>
<keyword evidence="7" id="KW-1185">Reference proteome</keyword>
<feature type="transmembrane region" description="Helical" evidence="4">
    <location>
        <begin position="141"/>
        <end position="158"/>
    </location>
</feature>
<keyword evidence="4" id="KW-0472">Membrane</keyword>
<reference evidence="6 7" key="1">
    <citation type="submission" date="2015-11" db="EMBL/GenBank/DDBJ databases">
        <title>Genomic analysis of 38 Legionella species identifies large and diverse effector repertoires.</title>
        <authorList>
            <person name="Burstein D."/>
            <person name="Amaro F."/>
            <person name="Zusman T."/>
            <person name="Lifshitz Z."/>
            <person name="Cohen O."/>
            <person name="Gilbert J.A."/>
            <person name="Pupko T."/>
            <person name="Shuman H.A."/>
            <person name="Segal G."/>
        </authorList>
    </citation>
    <scope>NUCLEOTIDE SEQUENCE [LARGE SCALE GENOMIC DNA]</scope>
    <source>
        <strain evidence="6 7">ATCC 49505</strain>
    </source>
</reference>
<dbReference type="SUPFAM" id="SSF47384">
    <property type="entry name" value="Homodimeric domain of signal transducing histidine kinase"/>
    <property type="match status" value="1"/>
</dbReference>
<dbReference type="Pfam" id="PF02518">
    <property type="entry name" value="HATPase_c"/>
    <property type="match status" value="1"/>
</dbReference>
<dbReference type="STRING" id="45068.Llon_0910"/>
<protein>
    <recommendedName>
        <fullName evidence="2">histidine kinase</fullName>
        <ecNumber evidence="2">2.7.13.3</ecNumber>
    </recommendedName>
</protein>
<proteinExistence type="predicted"/>
<feature type="transmembrane region" description="Helical" evidence="4">
    <location>
        <begin position="90"/>
        <end position="112"/>
    </location>
</feature>
<evidence type="ECO:0000259" key="5">
    <source>
        <dbReference type="PROSITE" id="PS50109"/>
    </source>
</evidence>
<feature type="transmembrane region" description="Helical" evidence="4">
    <location>
        <begin position="118"/>
        <end position="134"/>
    </location>
</feature>
<dbReference type="Proteomes" id="UP000054997">
    <property type="component" value="Unassembled WGS sequence"/>
</dbReference>
<feature type="transmembrane region" description="Helical" evidence="4">
    <location>
        <begin position="65"/>
        <end position="83"/>
    </location>
</feature>
<dbReference type="AlphaFoldDB" id="A0A0W0VNP9"/>
<evidence type="ECO:0000256" key="2">
    <source>
        <dbReference type="ARBA" id="ARBA00012438"/>
    </source>
</evidence>
<dbReference type="PANTHER" id="PTHR43547:SF2">
    <property type="entry name" value="HYBRID SIGNAL TRANSDUCTION HISTIDINE KINASE C"/>
    <property type="match status" value="1"/>
</dbReference>
<keyword evidence="6" id="KW-0418">Kinase</keyword>
<feature type="transmembrane region" description="Helical" evidence="4">
    <location>
        <begin position="35"/>
        <end position="53"/>
    </location>
</feature>
<dbReference type="PRINTS" id="PR00344">
    <property type="entry name" value="BCTRLSENSOR"/>
</dbReference>
<evidence type="ECO:0000256" key="4">
    <source>
        <dbReference type="SAM" id="Phobius"/>
    </source>
</evidence>
<dbReference type="EMBL" id="LNYK01000014">
    <property type="protein sequence ID" value="KTD21745.1"/>
    <property type="molecule type" value="Genomic_DNA"/>
</dbReference>
<dbReference type="InterPro" id="IPR003594">
    <property type="entry name" value="HATPase_dom"/>
</dbReference>
<organism evidence="6 7">
    <name type="scientific">Legionella londiniensis</name>
    <dbReference type="NCBI Taxonomy" id="45068"/>
    <lineage>
        <taxon>Bacteria</taxon>
        <taxon>Pseudomonadati</taxon>
        <taxon>Pseudomonadota</taxon>
        <taxon>Gammaproteobacteria</taxon>
        <taxon>Legionellales</taxon>
        <taxon>Legionellaceae</taxon>
        <taxon>Legionella</taxon>
    </lineage>
</organism>
<evidence type="ECO:0000256" key="1">
    <source>
        <dbReference type="ARBA" id="ARBA00000085"/>
    </source>
</evidence>
<dbReference type="PROSITE" id="PS50109">
    <property type="entry name" value="HIS_KIN"/>
    <property type="match status" value="1"/>
</dbReference>
<dbReference type="SMART" id="SM00387">
    <property type="entry name" value="HATPase_c"/>
    <property type="match status" value="1"/>
</dbReference>
<dbReference type="SUPFAM" id="SSF55874">
    <property type="entry name" value="ATPase domain of HSP90 chaperone/DNA topoisomerase II/histidine kinase"/>
    <property type="match status" value="1"/>
</dbReference>
<dbReference type="InterPro" id="IPR004358">
    <property type="entry name" value="Sig_transdc_His_kin-like_C"/>
</dbReference>
<dbReference type="Gene3D" id="1.10.287.130">
    <property type="match status" value="1"/>
</dbReference>
<name>A0A0W0VNP9_9GAMM</name>
<comment type="caution">
    <text evidence="6">The sequence shown here is derived from an EMBL/GenBank/DDBJ whole genome shotgun (WGS) entry which is preliminary data.</text>
</comment>
<sequence length="429" mass="49411">MRIVKNTDSMRALKKYLAYLYGYLAKQTAEAGQQINLFAIVMMINFPLFGVVWKIESIFANEEYFLRVVATCLCLFLFSYRFWPARYIPFLPILWYLTLLFCLPFFFSYLTLLHHGSTIWLMNCVSAIFFLFLITRAIDALVLLFLGFSLAFFTYIYSDKYLITYIPGDISLFSLITTFMAAIIIGALFARDRENMHANKISGMRLLAGSLAHDLRTSLASIHLQAELQETIIKKLNNPDLQMDLKKSLNKIIRGIEMGNQLISMQLNNIQHEKFDTKKFTIQPIDVLLRKTLNEYPLKAEQISLIQADLSNNFLIWIEEVAFKNLIWNLLKNSLDYIEEVGKGDISIWLEEGPEGDDFNYLNVRDTAKGIYPRHAEKIFQSFYSDRQGGTGVGLAYCKLLMKAAGGDIYCQGSLNQYAHFILKFPKID</sequence>
<keyword evidence="4" id="KW-0812">Transmembrane</keyword>
<comment type="catalytic activity">
    <reaction evidence="1">
        <text>ATP + protein L-histidine = ADP + protein N-phospho-L-histidine.</text>
        <dbReference type="EC" id="2.7.13.3"/>
    </reaction>
</comment>
<evidence type="ECO:0000256" key="3">
    <source>
        <dbReference type="ARBA" id="ARBA00022553"/>
    </source>
</evidence>
<evidence type="ECO:0000313" key="7">
    <source>
        <dbReference type="Proteomes" id="UP000054997"/>
    </source>
</evidence>
<feature type="transmembrane region" description="Helical" evidence="4">
    <location>
        <begin position="170"/>
        <end position="190"/>
    </location>
</feature>
<dbReference type="InterPro" id="IPR003661">
    <property type="entry name" value="HisK_dim/P_dom"/>
</dbReference>
<keyword evidence="6" id="KW-0808">Transferase</keyword>
<dbReference type="PANTHER" id="PTHR43547">
    <property type="entry name" value="TWO-COMPONENT HISTIDINE KINASE"/>
    <property type="match status" value="1"/>
</dbReference>
<gene>
    <name evidence="6" type="ORF">Llon_0910</name>
</gene>
<dbReference type="PATRIC" id="fig|45068.5.peg.980"/>
<dbReference type="InterPro" id="IPR036890">
    <property type="entry name" value="HATPase_C_sf"/>
</dbReference>
<evidence type="ECO:0000313" key="6">
    <source>
        <dbReference type="EMBL" id="KTD21745.1"/>
    </source>
</evidence>
<dbReference type="Gene3D" id="3.30.565.10">
    <property type="entry name" value="Histidine kinase-like ATPase, C-terminal domain"/>
    <property type="match status" value="1"/>
</dbReference>
<dbReference type="GO" id="GO:0000155">
    <property type="term" value="F:phosphorelay sensor kinase activity"/>
    <property type="evidence" value="ECO:0007669"/>
    <property type="project" value="InterPro"/>
</dbReference>
<dbReference type="EC" id="2.7.13.3" evidence="2"/>
<dbReference type="InterPro" id="IPR005467">
    <property type="entry name" value="His_kinase_dom"/>
</dbReference>
<keyword evidence="3" id="KW-0597">Phosphoprotein</keyword>
<dbReference type="CDD" id="cd00082">
    <property type="entry name" value="HisKA"/>
    <property type="match status" value="1"/>
</dbReference>
<accession>A0A0W0VNP9</accession>